<proteinExistence type="predicted"/>
<dbReference type="AlphaFoldDB" id="A0A9D1XBC4"/>
<gene>
    <name evidence="1" type="ORF">H9977_13155</name>
</gene>
<comment type="caution">
    <text evidence="1">The sequence shown here is derived from an EMBL/GenBank/DDBJ whole genome shotgun (WGS) entry which is preliminary data.</text>
</comment>
<dbReference type="Proteomes" id="UP000886740">
    <property type="component" value="Unassembled WGS sequence"/>
</dbReference>
<evidence type="ECO:0000313" key="2">
    <source>
        <dbReference type="Proteomes" id="UP000886740"/>
    </source>
</evidence>
<dbReference type="InterPro" id="IPR025051">
    <property type="entry name" value="DUF3990"/>
</dbReference>
<sequence>MKLYHGSNMEIHTICLDKCNPYKDFGRGFYLTDIEEQAKLMAMRRTRIAGEGKPIVSTYSFDETLLHDTSLQVKIFDSPSEEWALFILANRKNGTQHNFDIVIGPIADDGVAFQLELYTRQIITLETLVKELTYKKLNKQYFFGTELAISKLQKL</sequence>
<evidence type="ECO:0000313" key="1">
    <source>
        <dbReference type="EMBL" id="HIX75961.1"/>
    </source>
</evidence>
<name>A0A9D1XBC4_9BACT</name>
<protein>
    <submittedName>
        <fullName evidence="1">DUF3990 domain-containing protein</fullName>
    </submittedName>
</protein>
<accession>A0A9D1XBC4</accession>
<dbReference type="Pfam" id="PF13151">
    <property type="entry name" value="DUF3990"/>
    <property type="match status" value="1"/>
</dbReference>
<organism evidence="1 2">
    <name type="scientific">Candidatus Parabacteroides intestinipullorum</name>
    <dbReference type="NCBI Taxonomy" id="2838723"/>
    <lineage>
        <taxon>Bacteria</taxon>
        <taxon>Pseudomonadati</taxon>
        <taxon>Bacteroidota</taxon>
        <taxon>Bacteroidia</taxon>
        <taxon>Bacteroidales</taxon>
        <taxon>Tannerellaceae</taxon>
        <taxon>Parabacteroides</taxon>
    </lineage>
</organism>
<dbReference type="EMBL" id="DXEL01000088">
    <property type="protein sequence ID" value="HIX75961.1"/>
    <property type="molecule type" value="Genomic_DNA"/>
</dbReference>
<reference evidence="1" key="2">
    <citation type="submission" date="2021-04" db="EMBL/GenBank/DDBJ databases">
        <authorList>
            <person name="Gilroy R."/>
        </authorList>
    </citation>
    <scope>NUCLEOTIDE SEQUENCE</scope>
    <source>
        <strain evidence="1">ChiGjej6B6-14162</strain>
    </source>
</reference>
<reference evidence="1" key="1">
    <citation type="journal article" date="2021" name="PeerJ">
        <title>Extensive microbial diversity within the chicken gut microbiome revealed by metagenomics and culture.</title>
        <authorList>
            <person name="Gilroy R."/>
            <person name="Ravi A."/>
            <person name="Getino M."/>
            <person name="Pursley I."/>
            <person name="Horton D.L."/>
            <person name="Alikhan N.F."/>
            <person name="Baker D."/>
            <person name="Gharbi K."/>
            <person name="Hall N."/>
            <person name="Watson M."/>
            <person name="Adriaenssens E.M."/>
            <person name="Foster-Nyarko E."/>
            <person name="Jarju S."/>
            <person name="Secka A."/>
            <person name="Antonio M."/>
            <person name="Oren A."/>
            <person name="Chaudhuri R.R."/>
            <person name="La Ragione R."/>
            <person name="Hildebrand F."/>
            <person name="Pallen M.J."/>
        </authorList>
    </citation>
    <scope>NUCLEOTIDE SEQUENCE</scope>
    <source>
        <strain evidence="1">ChiGjej6B6-14162</strain>
    </source>
</reference>